<dbReference type="CDD" id="cd03109">
    <property type="entry name" value="DTBS"/>
    <property type="match status" value="1"/>
</dbReference>
<comment type="subcellular location">
    <subcellularLocation>
        <location evidence="9">Cytoplasm</location>
    </subcellularLocation>
</comment>
<evidence type="ECO:0000313" key="13">
    <source>
        <dbReference type="Proteomes" id="UP000255279"/>
    </source>
</evidence>
<evidence type="ECO:0000256" key="7">
    <source>
        <dbReference type="ARBA" id="ARBA00022842"/>
    </source>
</evidence>
<keyword evidence="1 9" id="KW-0963">Cytoplasm</keyword>
<feature type="binding site" evidence="9">
    <location>
        <begin position="208"/>
        <end position="210"/>
    </location>
    <ligand>
        <name>ATP</name>
        <dbReference type="ChEBI" id="CHEBI:30616"/>
    </ligand>
</feature>
<dbReference type="Proteomes" id="UP000255279">
    <property type="component" value="Unassembled WGS sequence"/>
</dbReference>
<evidence type="ECO:0000256" key="5">
    <source>
        <dbReference type="ARBA" id="ARBA00022756"/>
    </source>
</evidence>
<dbReference type="PIRSF" id="PIRSF006755">
    <property type="entry name" value="DTB_synth"/>
    <property type="match status" value="1"/>
</dbReference>
<dbReference type="Gene3D" id="3.40.50.300">
    <property type="entry name" value="P-loop containing nucleotide triphosphate hydrolases"/>
    <property type="match status" value="1"/>
</dbReference>
<dbReference type="Pfam" id="PF13500">
    <property type="entry name" value="AAA_26"/>
    <property type="match status" value="1"/>
</dbReference>
<dbReference type="OrthoDB" id="9802097at2"/>
<comment type="catalytic activity">
    <reaction evidence="9">
        <text>(7R,8S)-7,8-diammoniononanoate + CO2 + ATP = (4R,5S)-dethiobiotin + ADP + phosphate + 3 H(+)</text>
        <dbReference type="Rhea" id="RHEA:15805"/>
        <dbReference type="ChEBI" id="CHEBI:15378"/>
        <dbReference type="ChEBI" id="CHEBI:16526"/>
        <dbReference type="ChEBI" id="CHEBI:30616"/>
        <dbReference type="ChEBI" id="CHEBI:43474"/>
        <dbReference type="ChEBI" id="CHEBI:149469"/>
        <dbReference type="ChEBI" id="CHEBI:149473"/>
        <dbReference type="ChEBI" id="CHEBI:456216"/>
        <dbReference type="EC" id="6.3.3.3"/>
    </reaction>
</comment>
<gene>
    <name evidence="11" type="primary">bioD1</name>
    <name evidence="9" type="synonym">bioD</name>
    <name evidence="10" type="ORF">B0181_06660</name>
    <name evidence="11" type="ORF">NCTC10293_00663</name>
</gene>
<reference evidence="11 13" key="2">
    <citation type="submission" date="2018-06" db="EMBL/GenBank/DDBJ databases">
        <authorList>
            <consortium name="Pathogen Informatics"/>
            <person name="Doyle S."/>
        </authorList>
    </citation>
    <scope>NUCLEOTIDE SEQUENCE [LARGE SCALE GENOMIC DNA]</scope>
    <source>
        <strain evidence="11 13">NCTC10293</strain>
    </source>
</reference>
<evidence type="ECO:0000256" key="4">
    <source>
        <dbReference type="ARBA" id="ARBA00022741"/>
    </source>
</evidence>
<evidence type="ECO:0000256" key="9">
    <source>
        <dbReference type="HAMAP-Rule" id="MF_00336"/>
    </source>
</evidence>
<dbReference type="GO" id="GO:0005829">
    <property type="term" value="C:cytosol"/>
    <property type="evidence" value="ECO:0007669"/>
    <property type="project" value="TreeGrafter"/>
</dbReference>
<keyword evidence="2 9" id="KW-0436">Ligase</keyword>
<reference evidence="10 12" key="1">
    <citation type="submission" date="2017-02" db="EMBL/GenBank/DDBJ databases">
        <title>Draft genome sequence of Moraxella caviae CCUG 355 type strain.</title>
        <authorList>
            <person name="Engstrom-Jakobsson H."/>
            <person name="Salva-Serra F."/>
            <person name="Thorell K."/>
            <person name="Gonzales-Siles L."/>
            <person name="Karlsson R."/>
            <person name="Boulund F."/>
            <person name="Engstrand L."/>
            <person name="Moore E."/>
        </authorList>
    </citation>
    <scope>NUCLEOTIDE SEQUENCE [LARGE SCALE GENOMIC DNA]</scope>
    <source>
        <strain evidence="10 12">CCUG 355</strain>
    </source>
</reference>
<dbReference type="STRING" id="34060.B0181_06660"/>
<dbReference type="EMBL" id="MUXU01000038">
    <property type="protein sequence ID" value="OOR89642.1"/>
    <property type="molecule type" value="Genomic_DNA"/>
</dbReference>
<keyword evidence="5 9" id="KW-0093">Biotin biosynthesis</keyword>
<evidence type="ECO:0000256" key="3">
    <source>
        <dbReference type="ARBA" id="ARBA00022723"/>
    </source>
</evidence>
<keyword evidence="6 9" id="KW-0067">ATP-binding</keyword>
<comment type="catalytic activity">
    <reaction evidence="8">
        <text>(7R,8S)-8-amino-7-(carboxyamino)nonanoate + ATP = (4R,5S)-dethiobiotin + ADP + phosphate + H(+)</text>
        <dbReference type="Rhea" id="RHEA:63684"/>
        <dbReference type="ChEBI" id="CHEBI:15378"/>
        <dbReference type="ChEBI" id="CHEBI:30616"/>
        <dbReference type="ChEBI" id="CHEBI:43474"/>
        <dbReference type="ChEBI" id="CHEBI:149470"/>
        <dbReference type="ChEBI" id="CHEBI:149473"/>
        <dbReference type="ChEBI" id="CHEBI:456216"/>
    </reaction>
</comment>
<protein>
    <recommendedName>
        <fullName evidence="9">ATP-dependent dethiobiotin synthetase BioD</fullName>
        <ecNumber evidence="9">6.3.3.3</ecNumber>
    </recommendedName>
    <alternativeName>
        <fullName evidence="9">DTB synthetase</fullName>
        <shortName evidence="9">DTBS</shortName>
    </alternativeName>
    <alternativeName>
        <fullName evidence="9">Dethiobiotin synthase</fullName>
    </alternativeName>
</protein>
<dbReference type="HAMAP" id="MF_00336">
    <property type="entry name" value="BioD"/>
    <property type="match status" value="1"/>
</dbReference>
<keyword evidence="4 9" id="KW-0547">Nucleotide-binding</keyword>
<dbReference type="PANTHER" id="PTHR43210:SF2">
    <property type="entry name" value="ATP-DEPENDENT DETHIOBIOTIN SYNTHETASE BIOD 2"/>
    <property type="match status" value="1"/>
</dbReference>
<dbReference type="GO" id="GO:0005524">
    <property type="term" value="F:ATP binding"/>
    <property type="evidence" value="ECO:0007669"/>
    <property type="project" value="UniProtKB-UniRule"/>
</dbReference>
<dbReference type="InterPro" id="IPR004472">
    <property type="entry name" value="DTB_synth_BioD"/>
</dbReference>
<comment type="subunit">
    <text evidence="9">Homodimer.</text>
</comment>
<keyword evidence="3 9" id="KW-0479">Metal-binding</keyword>
<feature type="binding site" evidence="9">
    <location>
        <position position="114"/>
    </location>
    <ligand>
        <name>Mg(2+)</name>
        <dbReference type="ChEBI" id="CHEBI:18420"/>
    </ligand>
</feature>
<dbReference type="Proteomes" id="UP000190435">
    <property type="component" value="Unassembled WGS sequence"/>
</dbReference>
<evidence type="ECO:0000313" key="12">
    <source>
        <dbReference type="Proteomes" id="UP000190435"/>
    </source>
</evidence>
<comment type="cofactor">
    <cofactor evidence="9">
        <name>Mg(2+)</name>
        <dbReference type="ChEBI" id="CHEBI:18420"/>
    </cofactor>
</comment>
<proteinExistence type="inferred from homology"/>
<dbReference type="PANTHER" id="PTHR43210">
    <property type="entry name" value="DETHIOBIOTIN SYNTHETASE"/>
    <property type="match status" value="1"/>
</dbReference>
<keyword evidence="12" id="KW-1185">Reference proteome</keyword>
<dbReference type="AlphaFoldDB" id="A0A1T0A1I7"/>
<evidence type="ECO:0000313" key="11">
    <source>
        <dbReference type="EMBL" id="STZ10331.1"/>
    </source>
</evidence>
<evidence type="ECO:0000256" key="2">
    <source>
        <dbReference type="ARBA" id="ARBA00022598"/>
    </source>
</evidence>
<feature type="binding site" evidence="9">
    <location>
        <begin position="114"/>
        <end position="117"/>
    </location>
    <ligand>
        <name>ATP</name>
        <dbReference type="ChEBI" id="CHEBI:30616"/>
    </ligand>
</feature>
<keyword evidence="7 9" id="KW-0460">Magnesium</keyword>
<comment type="function">
    <text evidence="9">Catalyzes a mechanistically unusual reaction, the ATP-dependent insertion of CO2 between the N7 and N8 nitrogen atoms of 7,8-diaminopelargonic acid (DAPA, also called 7,8-diammoniononanoate) to form a ureido ring.</text>
</comment>
<dbReference type="EMBL" id="UGQE01000001">
    <property type="protein sequence ID" value="STZ10331.1"/>
    <property type="molecule type" value="Genomic_DNA"/>
</dbReference>
<dbReference type="NCBIfam" id="TIGR00347">
    <property type="entry name" value="bioD"/>
    <property type="match status" value="1"/>
</dbReference>
<evidence type="ECO:0000256" key="8">
    <source>
        <dbReference type="ARBA" id="ARBA00047386"/>
    </source>
</evidence>
<feature type="binding site" evidence="9">
    <location>
        <position position="49"/>
    </location>
    <ligand>
        <name>Mg(2+)</name>
        <dbReference type="ChEBI" id="CHEBI:18420"/>
    </ligand>
</feature>
<sequence>MTTYFITGIDTDAGKSYATGILAKSLLACGVRTTTQKLVQTGDTTASTDIQTHRKLMGIPPTADDIAGLSCPFIFAKPASPHLAARLENRTLCLDTLTKATNTLAARHDVLLLEGAGGVLVPLTKDVLTLDYIARHQYPAIVVTSARLGSINHTLLTLEAISARKLPLHAVIFNAYFDNDTDISRDTFGFLREFLDKHYPHALLLTLPDISKNPEFTWQLRTQDW</sequence>
<dbReference type="GO" id="GO:0004141">
    <property type="term" value="F:dethiobiotin synthase activity"/>
    <property type="evidence" value="ECO:0007669"/>
    <property type="project" value="UniProtKB-UniRule"/>
</dbReference>
<feature type="active site" evidence="9">
    <location>
        <position position="37"/>
    </location>
</feature>
<evidence type="ECO:0000256" key="1">
    <source>
        <dbReference type="ARBA" id="ARBA00022490"/>
    </source>
</evidence>
<dbReference type="UniPathway" id="UPA00078">
    <property type="reaction ID" value="UER00161"/>
</dbReference>
<dbReference type="SUPFAM" id="SSF52540">
    <property type="entry name" value="P-loop containing nucleoside triphosphate hydrolases"/>
    <property type="match status" value="1"/>
</dbReference>
<dbReference type="RefSeq" id="WP_078276724.1">
    <property type="nucleotide sequence ID" value="NZ_CAACXO010000004.1"/>
</dbReference>
<feature type="binding site" evidence="9">
    <location>
        <position position="41"/>
    </location>
    <ligand>
        <name>substrate</name>
    </ligand>
</feature>
<evidence type="ECO:0000313" key="10">
    <source>
        <dbReference type="EMBL" id="OOR89642.1"/>
    </source>
</evidence>
<feature type="binding site" evidence="9">
    <location>
        <begin position="12"/>
        <end position="17"/>
    </location>
    <ligand>
        <name>ATP</name>
        <dbReference type="ChEBI" id="CHEBI:30616"/>
    </ligand>
</feature>
<dbReference type="InterPro" id="IPR027417">
    <property type="entry name" value="P-loop_NTPase"/>
</dbReference>
<organism evidence="10 12">
    <name type="scientific">Moraxella caviae</name>
    <dbReference type="NCBI Taxonomy" id="34060"/>
    <lineage>
        <taxon>Bacteria</taxon>
        <taxon>Pseudomonadati</taxon>
        <taxon>Pseudomonadota</taxon>
        <taxon>Gammaproteobacteria</taxon>
        <taxon>Moraxellales</taxon>
        <taxon>Moraxellaceae</taxon>
        <taxon>Moraxella</taxon>
    </lineage>
</organism>
<evidence type="ECO:0000256" key="6">
    <source>
        <dbReference type="ARBA" id="ARBA00022840"/>
    </source>
</evidence>
<name>A0A1T0A1I7_9GAMM</name>
<accession>A0A1T0A1I7</accession>
<dbReference type="EC" id="6.3.3.3" evidence="9"/>
<dbReference type="GO" id="GO:0000287">
    <property type="term" value="F:magnesium ion binding"/>
    <property type="evidence" value="ECO:0007669"/>
    <property type="project" value="UniProtKB-UniRule"/>
</dbReference>
<comment type="similarity">
    <text evidence="9">Belongs to the dethiobiotin synthetase family.</text>
</comment>
<dbReference type="GO" id="GO:0009102">
    <property type="term" value="P:biotin biosynthetic process"/>
    <property type="evidence" value="ECO:0007669"/>
    <property type="project" value="UniProtKB-UniRule"/>
</dbReference>
<comment type="caution">
    <text evidence="9">Lacks conserved residue(s) required for the propagation of feature annotation.</text>
</comment>
<feature type="binding site" evidence="9">
    <location>
        <position position="16"/>
    </location>
    <ligand>
        <name>Mg(2+)</name>
        <dbReference type="ChEBI" id="CHEBI:18420"/>
    </ligand>
</feature>
<feature type="binding site" evidence="9">
    <location>
        <position position="49"/>
    </location>
    <ligand>
        <name>ATP</name>
        <dbReference type="ChEBI" id="CHEBI:30616"/>
    </ligand>
</feature>
<comment type="pathway">
    <text evidence="9">Cofactor biosynthesis; biotin biosynthesis; biotin from 7,8-diaminononanoate: step 1/2.</text>
</comment>